<evidence type="ECO:0000313" key="3">
    <source>
        <dbReference type="Proteomes" id="UP000251993"/>
    </source>
</evidence>
<keyword evidence="3" id="KW-1185">Reference proteome</keyword>
<accession>A0A344TRQ3</accession>
<dbReference type="KEGG" id="run:DR864_28085"/>
<protein>
    <submittedName>
        <fullName evidence="2">Uncharacterized protein</fullName>
    </submittedName>
</protein>
<dbReference type="KEGG" id="run:DR864_00220"/>
<gene>
    <name evidence="1" type="ORF">DR864_00220</name>
    <name evidence="2" type="ORF">DR864_28085</name>
</gene>
<dbReference type="AlphaFoldDB" id="A0A344TRQ3"/>
<organism evidence="2 3">
    <name type="scientific">Runella rosea</name>
    <dbReference type="NCBI Taxonomy" id="2259595"/>
    <lineage>
        <taxon>Bacteria</taxon>
        <taxon>Pseudomonadati</taxon>
        <taxon>Bacteroidota</taxon>
        <taxon>Cytophagia</taxon>
        <taxon>Cytophagales</taxon>
        <taxon>Spirosomataceae</taxon>
        <taxon>Runella</taxon>
    </lineage>
</organism>
<dbReference type="EMBL" id="CP030850">
    <property type="protein sequence ID" value="AXE16257.1"/>
    <property type="molecule type" value="Genomic_DNA"/>
</dbReference>
<dbReference type="Proteomes" id="UP000251993">
    <property type="component" value="Chromosome"/>
</dbReference>
<proteinExistence type="predicted"/>
<sequence length="83" mass="8893">MALPRIQPTDTAGTAFRAKSNELYGQLLNDGYATEGGAIILTSENKIVTVDLGSVVYTADALTTKVSQFNSQIRSEMSAFFSV</sequence>
<dbReference type="EMBL" id="CP030850">
    <property type="protein sequence ID" value="AXE21324.1"/>
    <property type="molecule type" value="Genomic_DNA"/>
</dbReference>
<dbReference type="RefSeq" id="WP_114065078.1">
    <property type="nucleotide sequence ID" value="NZ_CP030850.1"/>
</dbReference>
<evidence type="ECO:0000313" key="1">
    <source>
        <dbReference type="EMBL" id="AXE16257.1"/>
    </source>
</evidence>
<evidence type="ECO:0000313" key="2">
    <source>
        <dbReference type="EMBL" id="AXE21324.1"/>
    </source>
</evidence>
<reference evidence="2 3" key="1">
    <citation type="submission" date="2018-07" db="EMBL/GenBank/DDBJ databases">
        <title>Genome sequencing of Runella.</title>
        <authorList>
            <person name="Baek M.-G."/>
            <person name="Yi H."/>
        </authorList>
    </citation>
    <scope>NUCLEOTIDE SEQUENCE [LARGE SCALE GENOMIC DNA]</scope>
    <source>
        <strain evidence="2 3">HYN0085</strain>
    </source>
</reference>
<name>A0A344TRQ3_9BACT</name>